<dbReference type="PANTHER" id="PTHR38588">
    <property type="entry name" value="BLL0334 PROTEIN"/>
    <property type="match status" value="1"/>
</dbReference>
<reference evidence="2 3" key="1">
    <citation type="journal article" date="2019" name="Int. J. Syst. Evol. Microbiol.">
        <title>The Global Catalogue of Microorganisms (GCM) 10K type strain sequencing project: providing services to taxonomists for standard genome sequencing and annotation.</title>
        <authorList>
            <consortium name="The Broad Institute Genomics Platform"/>
            <consortium name="The Broad Institute Genome Sequencing Center for Infectious Disease"/>
            <person name="Wu L."/>
            <person name="Ma J."/>
        </authorList>
    </citation>
    <scope>NUCLEOTIDE SEQUENCE [LARGE SCALE GENOMIC DNA]</scope>
    <source>
        <strain evidence="2 3">JCM 16374</strain>
    </source>
</reference>
<feature type="region of interest" description="Disordered" evidence="1">
    <location>
        <begin position="148"/>
        <end position="174"/>
    </location>
</feature>
<evidence type="ECO:0000256" key="1">
    <source>
        <dbReference type="SAM" id="MobiDB-lite"/>
    </source>
</evidence>
<evidence type="ECO:0008006" key="4">
    <source>
        <dbReference type="Google" id="ProtNLM"/>
    </source>
</evidence>
<proteinExistence type="predicted"/>
<keyword evidence="3" id="KW-1185">Reference proteome</keyword>
<evidence type="ECO:0000313" key="2">
    <source>
        <dbReference type="EMBL" id="GAA2653361.1"/>
    </source>
</evidence>
<comment type="caution">
    <text evidence="2">The sequence shown here is derived from an EMBL/GenBank/DDBJ whole genome shotgun (WGS) entry which is preliminary data.</text>
</comment>
<name>A0ABN3RIY7_9ACTN</name>
<organism evidence="2 3">
    <name type="scientific">Streptomyces lunalinharesii</name>
    <dbReference type="NCBI Taxonomy" id="333384"/>
    <lineage>
        <taxon>Bacteria</taxon>
        <taxon>Bacillati</taxon>
        <taxon>Actinomycetota</taxon>
        <taxon>Actinomycetes</taxon>
        <taxon>Kitasatosporales</taxon>
        <taxon>Streptomycetaceae</taxon>
        <taxon>Streptomyces</taxon>
    </lineage>
</organism>
<dbReference type="RefSeq" id="WP_344574461.1">
    <property type="nucleotide sequence ID" value="NZ_BAAARK010000004.1"/>
</dbReference>
<dbReference type="SUPFAM" id="SSF55961">
    <property type="entry name" value="Bet v1-like"/>
    <property type="match status" value="1"/>
</dbReference>
<feature type="compositionally biased region" description="Pro residues" evidence="1">
    <location>
        <begin position="156"/>
        <end position="172"/>
    </location>
</feature>
<dbReference type="Gene3D" id="3.30.530.20">
    <property type="match status" value="1"/>
</dbReference>
<evidence type="ECO:0000313" key="3">
    <source>
        <dbReference type="Proteomes" id="UP001500994"/>
    </source>
</evidence>
<accession>A0ABN3RIY7</accession>
<dbReference type="PANTHER" id="PTHR38588:SF1">
    <property type="entry name" value="BLL0334 PROTEIN"/>
    <property type="match status" value="1"/>
</dbReference>
<dbReference type="EMBL" id="BAAARK010000004">
    <property type="protein sequence ID" value="GAA2653361.1"/>
    <property type="molecule type" value="Genomic_DNA"/>
</dbReference>
<dbReference type="InterPro" id="IPR023393">
    <property type="entry name" value="START-like_dom_sf"/>
</dbReference>
<sequence length="251" mass="25325">MQLSNTVPVPAPPDAVFALVNDVERVASCMPGAVLDGRDGDAWQGRVRIKVGPITAAYAGTVRFLEADADRRRLRVQARGADAHGNGDAEAEVTLTVAEAPEGARLELVTDLVIRGKLAQFGKGAIGTVSTRILEQFARNLGGLLAADRDGATAPTPAPAPSAAPTPAPAPSAAPAAVPAAAAAGVPRSSGAAAPQDLDGLSVLLGPAVGPALAKYGPLAAAFAVGACQGWLLGRLAGMRRELTTLRRGRA</sequence>
<dbReference type="CDD" id="cd07823">
    <property type="entry name" value="SRPBCC_5"/>
    <property type="match status" value="1"/>
</dbReference>
<dbReference type="Proteomes" id="UP001500994">
    <property type="component" value="Unassembled WGS sequence"/>
</dbReference>
<dbReference type="Pfam" id="PF06240">
    <property type="entry name" value="COXG"/>
    <property type="match status" value="1"/>
</dbReference>
<gene>
    <name evidence="2" type="ORF">GCM10009864_17710</name>
</gene>
<protein>
    <recommendedName>
        <fullName evidence="4">Carbon monoxide dehydrogenase</fullName>
    </recommendedName>
</protein>
<dbReference type="InterPro" id="IPR010419">
    <property type="entry name" value="CO_DH_gsu"/>
</dbReference>